<dbReference type="Gene3D" id="3.30.300.30">
    <property type="match status" value="1"/>
</dbReference>
<organism evidence="3 4">
    <name type="scientific">Halovenus carboxidivorans</name>
    <dbReference type="NCBI Taxonomy" id="2692199"/>
    <lineage>
        <taxon>Archaea</taxon>
        <taxon>Methanobacteriati</taxon>
        <taxon>Methanobacteriota</taxon>
        <taxon>Stenosarchaea group</taxon>
        <taxon>Halobacteria</taxon>
        <taxon>Halobacteriales</taxon>
        <taxon>Haloarculaceae</taxon>
        <taxon>Halovenus</taxon>
    </lineage>
</organism>
<dbReference type="Gene3D" id="3.40.50.12780">
    <property type="entry name" value="N-terminal domain of ligase-like"/>
    <property type="match status" value="1"/>
</dbReference>
<gene>
    <name evidence="3" type="ORF">GRX03_02015</name>
</gene>
<dbReference type="InterPro" id="IPR045851">
    <property type="entry name" value="AMP-bd_C_sf"/>
</dbReference>
<dbReference type="OrthoDB" id="193284at2157"/>
<dbReference type="InterPro" id="IPR042099">
    <property type="entry name" value="ANL_N_sf"/>
</dbReference>
<dbReference type="Pfam" id="PF13193">
    <property type="entry name" value="AMP-binding_C"/>
    <property type="match status" value="1"/>
</dbReference>
<dbReference type="GO" id="GO:0016877">
    <property type="term" value="F:ligase activity, forming carbon-sulfur bonds"/>
    <property type="evidence" value="ECO:0007669"/>
    <property type="project" value="UniProtKB-ARBA"/>
</dbReference>
<protein>
    <submittedName>
        <fullName evidence="3">AMP-binding protein</fullName>
    </submittedName>
</protein>
<dbReference type="InterPro" id="IPR025110">
    <property type="entry name" value="AMP-bd_C"/>
</dbReference>
<accession>A0A6B0SXX3</accession>
<evidence type="ECO:0000259" key="1">
    <source>
        <dbReference type="Pfam" id="PF00501"/>
    </source>
</evidence>
<dbReference type="EMBL" id="WUUT01000001">
    <property type="protein sequence ID" value="MXR50384.1"/>
    <property type="molecule type" value="Genomic_DNA"/>
</dbReference>
<feature type="domain" description="AMP-dependent synthetase/ligase" evidence="1">
    <location>
        <begin position="22"/>
        <end position="391"/>
    </location>
</feature>
<dbReference type="AlphaFoldDB" id="A0A6B0SXX3"/>
<dbReference type="InterPro" id="IPR050237">
    <property type="entry name" value="ATP-dep_AMP-bd_enzyme"/>
</dbReference>
<reference evidence="3 4" key="1">
    <citation type="submission" date="2019-12" db="EMBL/GenBank/DDBJ databases">
        <title>Isolation and characterization of three novel carbon monoxide-oxidizing members of Halobacteria from salione crusts and soils.</title>
        <authorList>
            <person name="Myers M.R."/>
            <person name="King G.M."/>
        </authorList>
    </citation>
    <scope>NUCLEOTIDE SEQUENCE [LARGE SCALE GENOMIC DNA]</scope>
    <source>
        <strain evidence="3 4">WSH3</strain>
    </source>
</reference>
<dbReference type="InterPro" id="IPR000873">
    <property type="entry name" value="AMP-dep_synth/lig_dom"/>
</dbReference>
<dbReference type="PANTHER" id="PTHR43767:SF7">
    <property type="entry name" value="MEDIUM_LONG-CHAIN-FATTY-ACID--COA LIGASE FADD8"/>
    <property type="match status" value="1"/>
</dbReference>
<dbReference type="Proteomes" id="UP000466535">
    <property type="component" value="Unassembled WGS sequence"/>
</dbReference>
<feature type="domain" description="AMP-binding enzyme C-terminal" evidence="2">
    <location>
        <begin position="441"/>
        <end position="513"/>
    </location>
</feature>
<sequence length="532" mass="57350">MASHTLTAADTAADAVTLRALFEAALDKYAERDAITVDGETATYAELDRRANAVAHGLVERGVEREDRVALLMSNRLEFVIADLALCKAGATRLPLNDMLTAEEFRYMLDDAGAGTVVAGPQFVETVADLAGELPELETVIGVSDGPSLPEGVEAFDALDGSAVDPPQRPVDGDHIQGHYYTGGTTGKPKGVLQTHESMALNQYAHIAELGVSGDETLLLLTPLPHSAGLFLWAGLLTGAHAIIEEEFEPGTALHAIEDHGVTWTFMVPTMIYRLLDHDALDSTDTSSLSTLVYGAAPMTPARLREGIDAFGPVFLQFYGQTEVPNLITTFGKQEHARAVESGPEERLSSAGTVCLTSEVKIVDIQTGEELPPGEEGEILATAPYAMEEYFQRPEKTAETITDGWVHTGDVGKRDEDGYVYLLDRESDVIITGGMNVYSTEVEEAIAGHPDVAEVAVIGVPHDEWGEAVHAVVVADGVGAGEIRSYADERLADYKTPKSVEFVEEIPKTPYGKHDKVALRDRHWADEDRDIA</sequence>
<comment type="caution">
    <text evidence="3">The sequence shown here is derived from an EMBL/GenBank/DDBJ whole genome shotgun (WGS) entry which is preliminary data.</text>
</comment>
<evidence type="ECO:0000313" key="3">
    <source>
        <dbReference type="EMBL" id="MXR50384.1"/>
    </source>
</evidence>
<name>A0A6B0SXX3_9EURY</name>
<evidence type="ECO:0000313" key="4">
    <source>
        <dbReference type="Proteomes" id="UP000466535"/>
    </source>
</evidence>
<dbReference type="RefSeq" id="WP_159762519.1">
    <property type="nucleotide sequence ID" value="NZ_WUUT01000001.1"/>
</dbReference>
<dbReference type="Pfam" id="PF00501">
    <property type="entry name" value="AMP-binding"/>
    <property type="match status" value="1"/>
</dbReference>
<dbReference type="PANTHER" id="PTHR43767">
    <property type="entry name" value="LONG-CHAIN-FATTY-ACID--COA LIGASE"/>
    <property type="match status" value="1"/>
</dbReference>
<keyword evidence="4" id="KW-1185">Reference proteome</keyword>
<dbReference type="SUPFAM" id="SSF56801">
    <property type="entry name" value="Acetyl-CoA synthetase-like"/>
    <property type="match status" value="1"/>
</dbReference>
<proteinExistence type="predicted"/>
<evidence type="ECO:0000259" key="2">
    <source>
        <dbReference type="Pfam" id="PF13193"/>
    </source>
</evidence>